<dbReference type="InterPro" id="IPR000938">
    <property type="entry name" value="CAP-Gly_domain"/>
</dbReference>
<dbReference type="PROSITE" id="PS50245">
    <property type="entry name" value="CAP_GLY_2"/>
    <property type="match status" value="1"/>
</dbReference>
<comment type="caution">
    <text evidence="9">The sequence shown here is derived from an EMBL/GenBank/DDBJ whole genome shotgun (WGS) entry which is preliminary data.</text>
</comment>
<sequence>MLENVLKHKTPSIGDRIECSGHLGTIKYVGPVDGYSSTWLGIDWDDSERGKHDGNVNGKRYFTASHPKSGSFVRPEKVQLGQTTISAITSRYGRHDDELTAKFHEQQLLSI</sequence>
<dbReference type="EMBL" id="LJIG01001911">
    <property type="protein sequence ID" value="KRT85029.1"/>
    <property type="molecule type" value="Genomic_DNA"/>
</dbReference>
<feature type="domain" description="CAP-Gly" evidence="8">
    <location>
        <begin position="30"/>
        <end position="74"/>
    </location>
</feature>
<evidence type="ECO:0000313" key="10">
    <source>
        <dbReference type="Proteomes" id="UP000051574"/>
    </source>
</evidence>
<dbReference type="FunFam" id="2.30.30.190:FF:000016">
    <property type="entry name" value="Tubulin-folding cofactor E"/>
    <property type="match status" value="1"/>
</dbReference>
<dbReference type="SUPFAM" id="SSF74924">
    <property type="entry name" value="Cap-Gly domain"/>
    <property type="match status" value="1"/>
</dbReference>
<keyword evidence="3" id="KW-0963">Cytoplasm</keyword>
<keyword evidence="10" id="KW-1185">Reference proteome</keyword>
<evidence type="ECO:0000256" key="7">
    <source>
        <dbReference type="ARBA" id="ARBA00026055"/>
    </source>
</evidence>
<dbReference type="Proteomes" id="UP000051574">
    <property type="component" value="Unassembled WGS sequence"/>
</dbReference>
<comment type="similarity">
    <text evidence="2">Belongs to the TBCE family.</text>
</comment>
<dbReference type="OrthoDB" id="5273213at2759"/>
<reference evidence="9 10" key="1">
    <citation type="submission" date="2015-09" db="EMBL/GenBank/DDBJ databases">
        <title>Draft genome of the scarab beetle Oryctes borbonicus.</title>
        <authorList>
            <person name="Meyer J.M."/>
            <person name="Markov G.V."/>
            <person name="Baskaran P."/>
            <person name="Herrmann M."/>
            <person name="Sommer R.J."/>
            <person name="Roedelsperger C."/>
        </authorList>
    </citation>
    <scope>NUCLEOTIDE SEQUENCE [LARGE SCALE GENOMIC DNA]</scope>
    <source>
        <strain evidence="9">OB123</strain>
        <tissue evidence="9">Whole animal</tissue>
    </source>
</reference>
<proteinExistence type="inferred from homology"/>
<gene>
    <name evidence="9" type="ORF">AMK59_1955</name>
</gene>
<dbReference type="SMART" id="SM01052">
    <property type="entry name" value="CAP_GLY"/>
    <property type="match status" value="1"/>
</dbReference>
<dbReference type="Pfam" id="PF01302">
    <property type="entry name" value="CAP_GLY"/>
    <property type="match status" value="1"/>
</dbReference>
<keyword evidence="4" id="KW-0433">Leucine-rich repeat</keyword>
<comment type="subunit">
    <text evidence="7">Supercomplex made of cofactors A to E. Cofactors A and D function by capturing and stabilizing tubulin in a quasi-native conformation. Cofactor E binds to the cofactor D-tubulin complex; interaction with cofactor C then causes the release of tubulin polypeptides that are committed to the native state.</text>
</comment>
<evidence type="ECO:0000256" key="2">
    <source>
        <dbReference type="ARBA" id="ARBA00006286"/>
    </source>
</evidence>
<comment type="subcellular location">
    <subcellularLocation>
        <location evidence="1">Cytoplasm</location>
    </subcellularLocation>
</comment>
<organism evidence="9 10">
    <name type="scientific">Oryctes borbonicus</name>
    <dbReference type="NCBI Taxonomy" id="1629725"/>
    <lineage>
        <taxon>Eukaryota</taxon>
        <taxon>Metazoa</taxon>
        <taxon>Ecdysozoa</taxon>
        <taxon>Arthropoda</taxon>
        <taxon>Hexapoda</taxon>
        <taxon>Insecta</taxon>
        <taxon>Pterygota</taxon>
        <taxon>Neoptera</taxon>
        <taxon>Endopterygota</taxon>
        <taxon>Coleoptera</taxon>
        <taxon>Polyphaga</taxon>
        <taxon>Scarabaeiformia</taxon>
        <taxon>Scarabaeidae</taxon>
        <taxon>Dynastinae</taxon>
        <taxon>Oryctes</taxon>
    </lineage>
</organism>
<dbReference type="InterPro" id="IPR036859">
    <property type="entry name" value="CAP-Gly_dom_sf"/>
</dbReference>
<evidence type="ECO:0000256" key="1">
    <source>
        <dbReference type="ARBA" id="ARBA00004496"/>
    </source>
</evidence>
<dbReference type="GO" id="GO:0005737">
    <property type="term" value="C:cytoplasm"/>
    <property type="evidence" value="ECO:0007669"/>
    <property type="project" value="UniProtKB-SubCell"/>
</dbReference>
<evidence type="ECO:0000313" key="9">
    <source>
        <dbReference type="EMBL" id="KRT85029.1"/>
    </source>
</evidence>
<dbReference type="AlphaFoldDB" id="A0A0T6BCI3"/>
<accession>A0A0T6BCI3</accession>
<evidence type="ECO:0000256" key="3">
    <source>
        <dbReference type="ARBA" id="ARBA00022490"/>
    </source>
</evidence>
<evidence type="ECO:0000256" key="4">
    <source>
        <dbReference type="ARBA" id="ARBA00022614"/>
    </source>
</evidence>
<feature type="non-terminal residue" evidence="9">
    <location>
        <position position="111"/>
    </location>
</feature>
<evidence type="ECO:0000259" key="8">
    <source>
        <dbReference type="PROSITE" id="PS50245"/>
    </source>
</evidence>
<evidence type="ECO:0000256" key="6">
    <source>
        <dbReference type="ARBA" id="ARBA00023186"/>
    </source>
</evidence>
<keyword evidence="6" id="KW-0143">Chaperone</keyword>
<protein>
    <recommendedName>
        <fullName evidence="8">CAP-Gly domain-containing protein</fullName>
    </recommendedName>
</protein>
<name>A0A0T6BCI3_9SCAR</name>
<evidence type="ECO:0000256" key="5">
    <source>
        <dbReference type="ARBA" id="ARBA00022737"/>
    </source>
</evidence>
<keyword evidence="5" id="KW-0677">Repeat</keyword>
<dbReference type="Gene3D" id="2.30.30.190">
    <property type="entry name" value="CAP Gly-rich-like domain"/>
    <property type="match status" value="1"/>
</dbReference>